<comment type="caution">
    <text evidence="7">The sequence shown here is derived from an EMBL/GenBank/DDBJ whole genome shotgun (WGS) entry which is preliminary data.</text>
</comment>
<keyword evidence="3" id="KW-0584">Phenylalanine biosynthesis</keyword>
<dbReference type="GO" id="GO:0004664">
    <property type="term" value="F:prephenate dehydratase activity"/>
    <property type="evidence" value="ECO:0007669"/>
    <property type="project" value="UniProtKB-EC"/>
</dbReference>
<keyword evidence="1" id="KW-0028">Amino-acid biosynthesis</keyword>
<dbReference type="PANTHER" id="PTHR21022">
    <property type="entry name" value="PREPHENATE DEHYDRATASE P PROTEIN"/>
    <property type="match status" value="1"/>
</dbReference>
<name>A0ABR3A976_9AGAR</name>
<organism evidence="7 8">
    <name type="scientific">Marasmius tenuissimus</name>
    <dbReference type="NCBI Taxonomy" id="585030"/>
    <lineage>
        <taxon>Eukaryota</taxon>
        <taxon>Fungi</taxon>
        <taxon>Dikarya</taxon>
        <taxon>Basidiomycota</taxon>
        <taxon>Agaricomycotina</taxon>
        <taxon>Agaricomycetes</taxon>
        <taxon>Agaricomycetidae</taxon>
        <taxon>Agaricales</taxon>
        <taxon>Marasmiineae</taxon>
        <taxon>Marasmiaceae</taxon>
        <taxon>Marasmius</taxon>
    </lineage>
</organism>
<evidence type="ECO:0000259" key="6">
    <source>
        <dbReference type="PROSITE" id="PS51171"/>
    </source>
</evidence>
<gene>
    <name evidence="7" type="primary">PHA2</name>
    <name evidence="7" type="ORF">AAF712_002354</name>
</gene>
<dbReference type="EC" id="4.2.1.51" evidence="7"/>
<dbReference type="Gene3D" id="3.40.190.10">
    <property type="entry name" value="Periplasmic binding protein-like II"/>
    <property type="match status" value="1"/>
</dbReference>
<evidence type="ECO:0000256" key="1">
    <source>
        <dbReference type="ARBA" id="ARBA00022605"/>
    </source>
</evidence>
<dbReference type="Pfam" id="PF00800">
    <property type="entry name" value="PDT"/>
    <property type="match status" value="1"/>
</dbReference>
<reference evidence="7 8" key="1">
    <citation type="submission" date="2024-05" db="EMBL/GenBank/DDBJ databases">
        <title>A draft genome resource for the thread blight pathogen Marasmius tenuissimus strain MS-2.</title>
        <authorList>
            <person name="Yulfo-Soto G.E."/>
            <person name="Baruah I.K."/>
            <person name="Amoako-Attah I."/>
            <person name="Bukari Y."/>
            <person name="Meinhardt L.W."/>
            <person name="Bailey B.A."/>
            <person name="Cohen S.P."/>
        </authorList>
    </citation>
    <scope>NUCLEOTIDE SEQUENCE [LARGE SCALE GENOMIC DNA]</scope>
    <source>
        <strain evidence="7 8">MS-2</strain>
    </source>
</reference>
<keyword evidence="4 7" id="KW-0456">Lyase</keyword>
<accession>A0ABR3A976</accession>
<evidence type="ECO:0000256" key="4">
    <source>
        <dbReference type="ARBA" id="ARBA00023239"/>
    </source>
</evidence>
<comment type="pathway">
    <text evidence="5">Amino-acid biosynthesis.</text>
</comment>
<keyword evidence="2" id="KW-0057">Aromatic amino acid biosynthesis</keyword>
<dbReference type="PANTHER" id="PTHR21022:SF19">
    <property type="entry name" value="PREPHENATE DEHYDRATASE-RELATED"/>
    <property type="match status" value="1"/>
</dbReference>
<protein>
    <submittedName>
        <fullName evidence="7">Prephenate dehydratase</fullName>
        <ecNumber evidence="7">4.2.1.51</ecNumber>
    </submittedName>
</protein>
<keyword evidence="8" id="KW-1185">Reference proteome</keyword>
<evidence type="ECO:0000256" key="2">
    <source>
        <dbReference type="ARBA" id="ARBA00023141"/>
    </source>
</evidence>
<dbReference type="EMBL" id="JBBXMP010000006">
    <property type="protein sequence ID" value="KAL0070521.1"/>
    <property type="molecule type" value="Genomic_DNA"/>
</dbReference>
<feature type="domain" description="Prephenate dehydratase" evidence="6">
    <location>
        <begin position="1"/>
        <end position="56"/>
    </location>
</feature>
<dbReference type="Proteomes" id="UP001437256">
    <property type="component" value="Unassembled WGS sequence"/>
</dbReference>
<evidence type="ECO:0000313" key="7">
    <source>
        <dbReference type="EMBL" id="KAL0070521.1"/>
    </source>
</evidence>
<evidence type="ECO:0000256" key="5">
    <source>
        <dbReference type="ARBA" id="ARBA00029440"/>
    </source>
</evidence>
<evidence type="ECO:0000313" key="8">
    <source>
        <dbReference type="Proteomes" id="UP001437256"/>
    </source>
</evidence>
<evidence type="ECO:0000256" key="3">
    <source>
        <dbReference type="ARBA" id="ARBA00023222"/>
    </source>
</evidence>
<sequence>MTSTAAAANVVANTPGSTSAAICSKMCLQMFEGLELLEEGIQAEKSNFTRFYVLAKDSKTTLPVPPSSTTSQALLRIEFRCRERNVGDVAAAVNAIELGITRIDRRPALNRNPFNDVYFVELQDSRPWLANTNGGDVDEDGIGSGKAPWNSRVESAIQRVSAIGGEVKLLGIW</sequence>
<dbReference type="SUPFAM" id="SSF53850">
    <property type="entry name" value="Periplasmic binding protein-like II"/>
    <property type="match status" value="1"/>
</dbReference>
<proteinExistence type="predicted"/>
<dbReference type="PROSITE" id="PS51171">
    <property type="entry name" value="PREPHENATE_DEHYDR_3"/>
    <property type="match status" value="1"/>
</dbReference>
<dbReference type="InterPro" id="IPR001086">
    <property type="entry name" value="Preph_deHydtase"/>
</dbReference>